<evidence type="ECO:0000259" key="1">
    <source>
        <dbReference type="Pfam" id="PF18694"/>
    </source>
</evidence>
<dbReference type="InterPro" id="IPR041105">
    <property type="entry name" value="TDP-43_N"/>
</dbReference>
<dbReference type="AlphaFoldDB" id="A0A820IT49"/>
<evidence type="ECO:0000313" key="2">
    <source>
        <dbReference type="EMBL" id="CAF4313789.1"/>
    </source>
</evidence>
<dbReference type="Pfam" id="PF18694">
    <property type="entry name" value="TDP-43_N"/>
    <property type="match status" value="1"/>
</dbReference>
<comment type="caution">
    <text evidence="2">The sequence shown here is derived from an EMBL/GenBank/DDBJ whole genome shotgun (WGS) entry which is preliminary data.</text>
</comment>
<proteinExistence type="predicted"/>
<organism evidence="2 3">
    <name type="scientific">Rotaria magnacalcarata</name>
    <dbReference type="NCBI Taxonomy" id="392030"/>
    <lineage>
        <taxon>Eukaryota</taxon>
        <taxon>Metazoa</taxon>
        <taxon>Spiralia</taxon>
        <taxon>Gnathifera</taxon>
        <taxon>Rotifera</taxon>
        <taxon>Eurotatoria</taxon>
        <taxon>Bdelloidea</taxon>
        <taxon>Philodinida</taxon>
        <taxon>Philodinidae</taxon>
        <taxon>Rotaria</taxon>
    </lineage>
</organism>
<name>A0A820IT49_9BILA</name>
<reference evidence="2" key="1">
    <citation type="submission" date="2021-02" db="EMBL/GenBank/DDBJ databases">
        <authorList>
            <person name="Nowell W R."/>
        </authorList>
    </citation>
    <scope>NUCLEOTIDE SEQUENCE</scope>
</reference>
<evidence type="ECO:0000313" key="3">
    <source>
        <dbReference type="Proteomes" id="UP000663842"/>
    </source>
</evidence>
<sequence>MDVKQIQIRKNPNERKIYLIDVQENNGISLATVNKLIPNVSLLGYTDDDPDRIHCVQFDGGYFYPPNANGWKTDVIYFPIFADEPPVQSLPFSSETTQPSFFYPDKGMFYCSGNLLIFIINFELTFYEEDPNKDIKPLKMLLSIDIGPIIAIVMIELAESS</sequence>
<gene>
    <name evidence="2" type="ORF">UXM345_LOCUS34088</name>
</gene>
<dbReference type="Proteomes" id="UP000663842">
    <property type="component" value="Unassembled WGS sequence"/>
</dbReference>
<protein>
    <recommendedName>
        <fullName evidence="1">TAR DNA-binding protein 43 N-terminal domain-containing protein</fullName>
    </recommendedName>
</protein>
<feature type="domain" description="TAR DNA-binding protein 43 N-terminal" evidence="1">
    <location>
        <begin position="16"/>
        <end position="77"/>
    </location>
</feature>
<dbReference type="EMBL" id="CAJOBF010012051">
    <property type="protein sequence ID" value="CAF4313789.1"/>
    <property type="molecule type" value="Genomic_DNA"/>
</dbReference>
<accession>A0A820IT49</accession>